<dbReference type="PANTHER" id="PTHR30483">
    <property type="entry name" value="LEUCINE-SPECIFIC-BINDING PROTEIN"/>
    <property type="match status" value="1"/>
</dbReference>
<dbReference type="SUPFAM" id="SSF53822">
    <property type="entry name" value="Periplasmic binding protein-like I"/>
    <property type="match status" value="1"/>
</dbReference>
<name>A0A9D6V120_9BACT</name>
<dbReference type="PRINTS" id="PR00337">
    <property type="entry name" value="LEUILEVALBP"/>
</dbReference>
<dbReference type="PANTHER" id="PTHR30483:SF6">
    <property type="entry name" value="PERIPLASMIC BINDING PROTEIN OF ABC TRANSPORTER FOR NATURAL AMINO ACIDS"/>
    <property type="match status" value="1"/>
</dbReference>
<dbReference type="InterPro" id="IPR000709">
    <property type="entry name" value="Leu_Ile_Val-bd"/>
</dbReference>
<sequence length="327" mass="35331">MKRSIISCLSLLFLFSSPALPADPVRIGFMFTMSGRGAVHGATAKQGAEIALTEVNASGGILGREVIGVFENEGTPDSSIKTVENLVNADKADAIIGIISSAVAPRVAAVAKDLRIPLLITTAQTTVLTGQQCNRYTFRITWNNDQALKTVALVAAEMPAKSWTTIGPDYALGWESWELFQKYLKEIKPETSFLPKSEVVFAPMDTRDWTPHINTLKASNAEGVLVSLWGGNLVDFVREAGKRGLLDGKRTVLCTVASESELVALGTEAPAGFWVVTPYWSKANPTQANDRFVETYTKKYGSPPSYQAQFAYAGVKTYAEAARKAGT</sequence>
<feature type="chain" id="PRO_5038868576" evidence="5">
    <location>
        <begin position="22"/>
        <end position="327"/>
    </location>
</feature>
<evidence type="ECO:0000313" key="8">
    <source>
        <dbReference type="Proteomes" id="UP000807825"/>
    </source>
</evidence>
<dbReference type="InterPro" id="IPR028081">
    <property type="entry name" value="Leu-bd"/>
</dbReference>
<keyword evidence="4" id="KW-0029">Amino-acid transport</keyword>
<protein>
    <submittedName>
        <fullName evidence="7">ABC transporter substrate-binding protein</fullName>
    </submittedName>
</protein>
<proteinExistence type="inferred from homology"/>
<dbReference type="Proteomes" id="UP000807825">
    <property type="component" value="Unassembled WGS sequence"/>
</dbReference>
<evidence type="ECO:0000313" key="7">
    <source>
        <dbReference type="EMBL" id="MBI5249559.1"/>
    </source>
</evidence>
<evidence type="ECO:0000256" key="4">
    <source>
        <dbReference type="ARBA" id="ARBA00022970"/>
    </source>
</evidence>
<keyword evidence="3 5" id="KW-0732">Signal</keyword>
<keyword evidence="2" id="KW-0813">Transport</keyword>
<evidence type="ECO:0000256" key="2">
    <source>
        <dbReference type="ARBA" id="ARBA00022448"/>
    </source>
</evidence>
<dbReference type="InterPro" id="IPR051010">
    <property type="entry name" value="BCAA_transport"/>
</dbReference>
<dbReference type="EMBL" id="JACRDE010000233">
    <property type="protein sequence ID" value="MBI5249559.1"/>
    <property type="molecule type" value="Genomic_DNA"/>
</dbReference>
<evidence type="ECO:0000259" key="6">
    <source>
        <dbReference type="Pfam" id="PF13458"/>
    </source>
</evidence>
<reference evidence="7" key="1">
    <citation type="submission" date="2020-07" db="EMBL/GenBank/DDBJ databases">
        <title>Huge and variable diversity of episymbiotic CPR bacteria and DPANN archaea in groundwater ecosystems.</title>
        <authorList>
            <person name="He C.Y."/>
            <person name="Keren R."/>
            <person name="Whittaker M."/>
            <person name="Farag I.F."/>
            <person name="Doudna J."/>
            <person name="Cate J.H.D."/>
            <person name="Banfield J.F."/>
        </authorList>
    </citation>
    <scope>NUCLEOTIDE SEQUENCE</scope>
    <source>
        <strain evidence="7">NC_groundwater_1664_Pr3_B-0.1um_52_9</strain>
    </source>
</reference>
<feature type="domain" description="Leucine-binding protein" evidence="6">
    <location>
        <begin position="24"/>
        <end position="327"/>
    </location>
</feature>
<comment type="caution">
    <text evidence="7">The sequence shown here is derived from an EMBL/GenBank/DDBJ whole genome shotgun (WGS) entry which is preliminary data.</text>
</comment>
<evidence type="ECO:0000256" key="5">
    <source>
        <dbReference type="SAM" id="SignalP"/>
    </source>
</evidence>
<organism evidence="7 8">
    <name type="scientific">Desulfomonile tiedjei</name>
    <dbReference type="NCBI Taxonomy" id="2358"/>
    <lineage>
        <taxon>Bacteria</taxon>
        <taxon>Pseudomonadati</taxon>
        <taxon>Thermodesulfobacteriota</taxon>
        <taxon>Desulfomonilia</taxon>
        <taxon>Desulfomonilales</taxon>
        <taxon>Desulfomonilaceae</taxon>
        <taxon>Desulfomonile</taxon>
    </lineage>
</organism>
<comment type="similarity">
    <text evidence="1">Belongs to the leucine-binding protein family.</text>
</comment>
<dbReference type="CDD" id="cd06330">
    <property type="entry name" value="PBP1_As_SBP-like"/>
    <property type="match status" value="1"/>
</dbReference>
<dbReference type="InterPro" id="IPR028082">
    <property type="entry name" value="Peripla_BP_I"/>
</dbReference>
<evidence type="ECO:0000256" key="1">
    <source>
        <dbReference type="ARBA" id="ARBA00010062"/>
    </source>
</evidence>
<evidence type="ECO:0000256" key="3">
    <source>
        <dbReference type="ARBA" id="ARBA00022729"/>
    </source>
</evidence>
<dbReference type="Pfam" id="PF13458">
    <property type="entry name" value="Peripla_BP_6"/>
    <property type="match status" value="1"/>
</dbReference>
<gene>
    <name evidence="7" type="ORF">HY912_08695</name>
</gene>
<dbReference type="AlphaFoldDB" id="A0A9D6V120"/>
<accession>A0A9D6V120</accession>
<feature type="non-terminal residue" evidence="7">
    <location>
        <position position="327"/>
    </location>
</feature>
<dbReference type="Gene3D" id="3.40.50.2300">
    <property type="match status" value="2"/>
</dbReference>
<dbReference type="GO" id="GO:0006865">
    <property type="term" value="P:amino acid transport"/>
    <property type="evidence" value="ECO:0007669"/>
    <property type="project" value="UniProtKB-KW"/>
</dbReference>
<feature type="signal peptide" evidence="5">
    <location>
        <begin position="1"/>
        <end position="21"/>
    </location>
</feature>